<dbReference type="Pfam" id="PF01699">
    <property type="entry name" value="Na_Ca_ex"/>
    <property type="match status" value="2"/>
</dbReference>
<evidence type="ECO:0000256" key="3">
    <source>
        <dbReference type="ARBA" id="ARBA00022448"/>
    </source>
</evidence>
<feature type="region of interest" description="Disordered" evidence="8">
    <location>
        <begin position="82"/>
        <end position="123"/>
    </location>
</feature>
<keyword evidence="6" id="KW-0406">Ion transport</keyword>
<feature type="transmembrane region" description="Helical" evidence="9">
    <location>
        <begin position="190"/>
        <end position="211"/>
    </location>
</feature>
<evidence type="ECO:0000256" key="9">
    <source>
        <dbReference type="SAM" id="Phobius"/>
    </source>
</evidence>
<evidence type="ECO:0000256" key="2">
    <source>
        <dbReference type="ARBA" id="ARBA00008170"/>
    </source>
</evidence>
<keyword evidence="3" id="KW-0813">Transport</keyword>
<dbReference type="GO" id="GO:0015369">
    <property type="term" value="F:calcium:proton antiporter activity"/>
    <property type="evidence" value="ECO:0007669"/>
    <property type="project" value="TreeGrafter"/>
</dbReference>
<dbReference type="EMBL" id="ML119051">
    <property type="protein sequence ID" value="ROT43011.1"/>
    <property type="molecule type" value="Genomic_DNA"/>
</dbReference>
<feature type="transmembrane region" description="Helical" evidence="9">
    <location>
        <begin position="287"/>
        <end position="309"/>
    </location>
</feature>
<feature type="domain" description="Sodium/calcium exchanger membrane region" evidence="10">
    <location>
        <begin position="518"/>
        <end position="665"/>
    </location>
</feature>
<evidence type="ECO:0000256" key="8">
    <source>
        <dbReference type="SAM" id="MobiDB-lite"/>
    </source>
</evidence>
<dbReference type="GO" id="GO:0012505">
    <property type="term" value="C:endomembrane system"/>
    <property type="evidence" value="ECO:0007669"/>
    <property type="project" value="UniProtKB-SubCell"/>
</dbReference>
<dbReference type="GO" id="GO:0006874">
    <property type="term" value="P:intracellular calcium ion homeostasis"/>
    <property type="evidence" value="ECO:0007669"/>
    <property type="project" value="TreeGrafter"/>
</dbReference>
<evidence type="ECO:0000256" key="4">
    <source>
        <dbReference type="ARBA" id="ARBA00022692"/>
    </source>
</evidence>
<reference evidence="11 12" key="1">
    <citation type="journal article" date="2018" name="Mol. Ecol.">
        <title>The obligate alkalophilic soda-lake fungus Sodiomyces alkalinus has shifted to a protein diet.</title>
        <authorList>
            <person name="Grum-Grzhimaylo A.A."/>
            <person name="Falkoski D.L."/>
            <person name="van den Heuvel J."/>
            <person name="Valero-Jimenez C.A."/>
            <person name="Min B."/>
            <person name="Choi I.G."/>
            <person name="Lipzen A."/>
            <person name="Daum C.G."/>
            <person name="Aanen D.K."/>
            <person name="Tsang A."/>
            <person name="Henrissat B."/>
            <person name="Bilanenko E.N."/>
            <person name="de Vries R.P."/>
            <person name="van Kan J.A.L."/>
            <person name="Grigoriev I.V."/>
            <person name="Debets A.J.M."/>
        </authorList>
    </citation>
    <scope>NUCLEOTIDE SEQUENCE [LARGE SCALE GENOMIC DNA]</scope>
    <source>
        <strain evidence="11 12">F11</strain>
    </source>
</reference>
<feature type="transmembrane region" description="Helical" evidence="9">
    <location>
        <begin position="649"/>
        <end position="671"/>
    </location>
</feature>
<evidence type="ECO:0000256" key="1">
    <source>
        <dbReference type="ARBA" id="ARBA00004127"/>
    </source>
</evidence>
<feature type="region of interest" description="Disordered" evidence="8">
    <location>
        <begin position="316"/>
        <end position="383"/>
    </location>
</feature>
<keyword evidence="12" id="KW-1185">Reference proteome</keyword>
<evidence type="ECO:0000313" key="11">
    <source>
        <dbReference type="EMBL" id="ROT43011.1"/>
    </source>
</evidence>
<dbReference type="Proteomes" id="UP000272025">
    <property type="component" value="Unassembled WGS sequence"/>
</dbReference>
<evidence type="ECO:0000256" key="5">
    <source>
        <dbReference type="ARBA" id="ARBA00022989"/>
    </source>
</evidence>
<evidence type="ECO:0000256" key="6">
    <source>
        <dbReference type="ARBA" id="ARBA00023065"/>
    </source>
</evidence>
<name>A0A3N2Q8A8_SODAK</name>
<feature type="transmembrane region" description="Helical" evidence="9">
    <location>
        <begin position="255"/>
        <end position="275"/>
    </location>
</feature>
<proteinExistence type="inferred from homology"/>
<dbReference type="Gene3D" id="1.20.1420.30">
    <property type="entry name" value="NCX, central ion-binding region"/>
    <property type="match status" value="2"/>
</dbReference>
<feature type="transmembrane region" description="Helical" evidence="9">
    <location>
        <begin position="552"/>
        <end position="575"/>
    </location>
</feature>
<comment type="similarity">
    <text evidence="2">Belongs to the Ca(2+):cation antiporter (CaCA) (TC 2.A.19) family.</text>
</comment>
<gene>
    <name evidence="11" type="ORF">SODALDRAFT_288750</name>
</gene>
<evidence type="ECO:0000259" key="10">
    <source>
        <dbReference type="Pfam" id="PF01699"/>
    </source>
</evidence>
<feature type="transmembrane region" description="Helical" evidence="9">
    <location>
        <begin position="519"/>
        <end position="540"/>
    </location>
</feature>
<dbReference type="OrthoDB" id="1699231at2759"/>
<feature type="compositionally biased region" description="Polar residues" evidence="8">
    <location>
        <begin position="369"/>
        <end position="383"/>
    </location>
</feature>
<feature type="domain" description="Sodium/calcium exchanger membrane region" evidence="10">
    <location>
        <begin position="158"/>
        <end position="309"/>
    </location>
</feature>
<feature type="transmembrane region" description="Helical" evidence="9">
    <location>
        <begin position="615"/>
        <end position="637"/>
    </location>
</feature>
<dbReference type="PANTHER" id="PTHR31503">
    <property type="entry name" value="VACUOLAR CALCIUM ION TRANSPORTER"/>
    <property type="match status" value="1"/>
</dbReference>
<keyword evidence="5 9" id="KW-1133">Transmembrane helix</keyword>
<dbReference type="RefSeq" id="XP_028470817.1">
    <property type="nucleotide sequence ID" value="XM_028608611.1"/>
</dbReference>
<accession>A0A3N2Q8A8</accession>
<protein>
    <recommendedName>
        <fullName evidence="10">Sodium/calcium exchanger membrane region domain-containing protein</fullName>
    </recommendedName>
</protein>
<evidence type="ECO:0000256" key="7">
    <source>
        <dbReference type="ARBA" id="ARBA00023136"/>
    </source>
</evidence>
<keyword evidence="7 9" id="KW-0472">Membrane</keyword>
<feature type="region of interest" description="Disordered" evidence="8">
    <location>
        <begin position="398"/>
        <end position="459"/>
    </location>
</feature>
<dbReference type="AlphaFoldDB" id="A0A3N2Q8A8"/>
<dbReference type="InterPro" id="IPR004713">
    <property type="entry name" value="CaH_exchang"/>
</dbReference>
<feature type="transmembrane region" description="Helical" evidence="9">
    <location>
        <begin position="130"/>
        <end position="152"/>
    </location>
</feature>
<organism evidence="11 12">
    <name type="scientific">Sodiomyces alkalinus (strain CBS 110278 / VKM F-3762 / F11)</name>
    <name type="common">Alkaliphilic filamentous fungus</name>
    <dbReference type="NCBI Taxonomy" id="1314773"/>
    <lineage>
        <taxon>Eukaryota</taxon>
        <taxon>Fungi</taxon>
        <taxon>Dikarya</taxon>
        <taxon>Ascomycota</taxon>
        <taxon>Pezizomycotina</taxon>
        <taxon>Sordariomycetes</taxon>
        <taxon>Hypocreomycetidae</taxon>
        <taxon>Glomerellales</taxon>
        <taxon>Plectosphaerellaceae</taxon>
        <taxon>Sodiomyces</taxon>
    </lineage>
</organism>
<keyword evidence="4 9" id="KW-0812">Transmembrane</keyword>
<feature type="region of interest" description="Disordered" evidence="8">
    <location>
        <begin position="1"/>
        <end position="65"/>
    </location>
</feature>
<evidence type="ECO:0000313" key="12">
    <source>
        <dbReference type="Proteomes" id="UP000272025"/>
    </source>
</evidence>
<dbReference type="GO" id="GO:0000329">
    <property type="term" value="C:fungal-type vacuole membrane"/>
    <property type="evidence" value="ECO:0007669"/>
    <property type="project" value="TreeGrafter"/>
</dbReference>
<feature type="compositionally biased region" description="Basic residues" evidence="8">
    <location>
        <begin position="36"/>
        <end position="48"/>
    </location>
</feature>
<sequence length="676" mass="71720">MDIASASRPKVIPFQGVADSASDEDDDVPNGDLLPHHHHHHIQAHSHARVAGDNPRGLGRLRSRVRDGVQRALDPWLPMSPRRSHAWTRVPQSEDGAGPFPPDRERPGLSTATSGPAPSSPPRHRTGFRALLLSSWVNALLVFVPIGIASYLSGMSPILTFVTNVVAIVPLSALLTDATEQIANDAGDTIGALLNISLGNLVELIIFVALINNHIRIVQASILGSILVNLLLILGSALLASAVTGGSSACHISNTQLLSCLLLVSLFVFLMPTAFDYTFEHSAGADVAILQMSRISSLMVLLIYVLYFVHELKTGPLSQPRPPPQTGSPDTGSDEEMNAPQFQWRTTAVPRPQVRSRSNTLPPRVVRFANTNQRSWSDNANATQMQTTTEEIELETLGNTSPLQPTPADDPDRPSPGGPPPSSSRPPVRIAHRHSGSLSSITRSHPFGPGSIPGFESSSATALMRSGPTTLQILRDNRAAAATSGDGGFGSSSGGYAYEHATASRPHGARPTSERVKSIIVLMAASVVMSLCAEFLVSAIDDVTHQGHLSEPVIGLIILPVVGNLAEYITVVTVAAKDKLELAIAVAVGSSIQIALCVTPLTVIAGWILDRQLALTFNFFEMATLVGSVLLVNLLILNDGNSSLKAGGLKGALMCTCFAIIGYVSFLFLPFSTASV</sequence>
<feature type="transmembrane region" description="Helical" evidence="9">
    <location>
        <begin position="582"/>
        <end position="609"/>
    </location>
</feature>
<feature type="transmembrane region" description="Helical" evidence="9">
    <location>
        <begin position="158"/>
        <end position="178"/>
    </location>
</feature>
<dbReference type="InterPro" id="IPR044880">
    <property type="entry name" value="NCX_ion-bd_dom_sf"/>
</dbReference>
<feature type="transmembrane region" description="Helical" evidence="9">
    <location>
        <begin position="217"/>
        <end position="243"/>
    </location>
</feature>
<comment type="subcellular location">
    <subcellularLocation>
        <location evidence="1">Endomembrane system</location>
        <topology evidence="1">Multi-pass membrane protein</topology>
    </subcellularLocation>
</comment>
<dbReference type="InterPro" id="IPR004837">
    <property type="entry name" value="NaCa_Exmemb"/>
</dbReference>
<dbReference type="GeneID" id="39577089"/>
<feature type="compositionally biased region" description="Pro residues" evidence="8">
    <location>
        <begin position="414"/>
        <end position="424"/>
    </location>
</feature>
<dbReference type="PANTHER" id="PTHR31503:SF18">
    <property type="entry name" value="CA(2+)_H(+) EXCHANGER, PUTATIVE (EUROFUNG)-RELATED"/>
    <property type="match status" value="1"/>
</dbReference>